<dbReference type="PANTHER" id="PTHR11552:SF147">
    <property type="entry name" value="CHOLINE DEHYDROGENASE, MITOCHONDRIAL"/>
    <property type="match status" value="1"/>
</dbReference>
<dbReference type="Gene3D" id="3.30.410.40">
    <property type="match status" value="1"/>
</dbReference>
<evidence type="ECO:0000313" key="9">
    <source>
        <dbReference type="EMBL" id="KAK2587494.1"/>
    </source>
</evidence>
<comment type="caution">
    <text evidence="9">The sequence shown here is derived from an EMBL/GenBank/DDBJ whole genome shotgun (WGS) entry which is preliminary data.</text>
</comment>
<reference evidence="9" key="1">
    <citation type="submission" date="2021-08" db="EMBL/GenBank/DDBJ databases">
        <authorList>
            <person name="Misof B."/>
            <person name="Oliver O."/>
            <person name="Podsiadlowski L."/>
            <person name="Donath A."/>
            <person name="Peters R."/>
            <person name="Mayer C."/>
            <person name="Rust J."/>
            <person name="Gunkel S."/>
            <person name="Lesny P."/>
            <person name="Martin S."/>
            <person name="Oeyen J.P."/>
            <person name="Petersen M."/>
            <person name="Panagiotis P."/>
            <person name="Wilbrandt J."/>
            <person name="Tanja T."/>
        </authorList>
    </citation>
    <scope>NUCLEOTIDE SEQUENCE</scope>
    <source>
        <strain evidence="9">GBR_01_08_01A</strain>
        <tissue evidence="9">Thorax + abdomen</tissue>
    </source>
</reference>
<feature type="binding site" evidence="5">
    <location>
        <begin position="54"/>
        <end position="55"/>
    </location>
    <ligand>
        <name>FAD</name>
        <dbReference type="ChEBI" id="CHEBI:57692"/>
    </ligand>
</feature>
<proteinExistence type="inferred from homology"/>
<dbReference type="AlphaFoldDB" id="A0AAD9VUP8"/>
<evidence type="ECO:0000259" key="8">
    <source>
        <dbReference type="PROSITE" id="PS00623"/>
    </source>
</evidence>
<accession>A0AAD9VUP8</accession>
<dbReference type="Gene3D" id="3.50.50.60">
    <property type="entry name" value="FAD/NAD(P)-binding domain"/>
    <property type="match status" value="1"/>
</dbReference>
<dbReference type="PIRSF" id="PIRSF000137">
    <property type="entry name" value="Alcohol_oxidase"/>
    <property type="match status" value="1"/>
</dbReference>
<dbReference type="Pfam" id="PF05199">
    <property type="entry name" value="GMC_oxred_C"/>
    <property type="match status" value="1"/>
</dbReference>
<gene>
    <name evidence="9" type="ORF">KPH14_003195</name>
</gene>
<keyword evidence="7" id="KW-0472">Membrane</keyword>
<evidence type="ECO:0000256" key="1">
    <source>
        <dbReference type="ARBA" id="ARBA00001974"/>
    </source>
</evidence>
<keyword evidence="7" id="KW-1133">Transmembrane helix</keyword>
<dbReference type="InterPro" id="IPR012132">
    <property type="entry name" value="GMC_OxRdtase"/>
</dbReference>
<dbReference type="PROSITE" id="PS00623">
    <property type="entry name" value="GMC_OXRED_1"/>
    <property type="match status" value="1"/>
</dbReference>
<feature type="binding site" evidence="5">
    <location>
        <position position="129"/>
    </location>
    <ligand>
        <name>FAD</name>
        <dbReference type="ChEBI" id="CHEBI:57692"/>
    </ligand>
</feature>
<comment type="cofactor">
    <cofactor evidence="1 5">
        <name>FAD</name>
        <dbReference type="ChEBI" id="CHEBI:57692"/>
    </cofactor>
</comment>
<keyword evidence="3 6" id="KW-0285">Flavoprotein</keyword>
<evidence type="ECO:0000256" key="6">
    <source>
        <dbReference type="RuleBase" id="RU003968"/>
    </source>
</evidence>
<feature type="domain" description="Glucose-methanol-choline oxidoreductase N-terminal" evidence="8">
    <location>
        <begin position="123"/>
        <end position="146"/>
    </location>
</feature>
<dbReference type="GO" id="GO:0050660">
    <property type="term" value="F:flavin adenine dinucleotide binding"/>
    <property type="evidence" value="ECO:0007669"/>
    <property type="project" value="InterPro"/>
</dbReference>
<feature type="transmembrane region" description="Helical" evidence="7">
    <location>
        <begin position="7"/>
        <end position="29"/>
    </location>
</feature>
<evidence type="ECO:0000256" key="3">
    <source>
        <dbReference type="ARBA" id="ARBA00022630"/>
    </source>
</evidence>
<comment type="similarity">
    <text evidence="2 6">Belongs to the GMC oxidoreductase family.</text>
</comment>
<feature type="binding site" evidence="5">
    <location>
        <position position="235"/>
    </location>
    <ligand>
        <name>FAD</name>
        <dbReference type="ChEBI" id="CHEBI:57692"/>
    </ligand>
</feature>
<dbReference type="GO" id="GO:0016614">
    <property type="term" value="F:oxidoreductase activity, acting on CH-OH group of donors"/>
    <property type="evidence" value="ECO:0007669"/>
    <property type="project" value="InterPro"/>
</dbReference>
<dbReference type="InterPro" id="IPR036188">
    <property type="entry name" value="FAD/NAD-bd_sf"/>
</dbReference>
<dbReference type="SUPFAM" id="SSF51905">
    <property type="entry name" value="FAD/NAD(P)-binding domain"/>
    <property type="match status" value="1"/>
</dbReference>
<evidence type="ECO:0000256" key="7">
    <source>
        <dbReference type="SAM" id="Phobius"/>
    </source>
</evidence>
<name>A0AAD9VUP8_9HYME</name>
<evidence type="ECO:0000313" key="10">
    <source>
        <dbReference type="Proteomes" id="UP001258017"/>
    </source>
</evidence>
<keyword evidence="7" id="KW-0812">Transmembrane</keyword>
<organism evidence="9 10">
    <name type="scientific">Odynerus spinipes</name>
    <dbReference type="NCBI Taxonomy" id="1348599"/>
    <lineage>
        <taxon>Eukaryota</taxon>
        <taxon>Metazoa</taxon>
        <taxon>Ecdysozoa</taxon>
        <taxon>Arthropoda</taxon>
        <taxon>Hexapoda</taxon>
        <taxon>Insecta</taxon>
        <taxon>Pterygota</taxon>
        <taxon>Neoptera</taxon>
        <taxon>Endopterygota</taxon>
        <taxon>Hymenoptera</taxon>
        <taxon>Apocrita</taxon>
        <taxon>Aculeata</taxon>
        <taxon>Vespoidea</taxon>
        <taxon>Vespidae</taxon>
        <taxon>Eumeninae</taxon>
        <taxon>Odynerus</taxon>
    </lineage>
</organism>
<dbReference type="PANTHER" id="PTHR11552">
    <property type="entry name" value="GLUCOSE-METHANOL-CHOLINE GMC OXIDOREDUCTASE"/>
    <property type="match status" value="1"/>
</dbReference>
<reference evidence="9" key="2">
    <citation type="journal article" date="2023" name="Commun. Biol.">
        <title>Intrasexual cuticular hydrocarbon dimorphism in a wasp sheds light on hydrocarbon biosynthesis genes in Hymenoptera.</title>
        <authorList>
            <person name="Moris V.C."/>
            <person name="Podsiadlowski L."/>
            <person name="Martin S."/>
            <person name="Oeyen J.P."/>
            <person name="Donath A."/>
            <person name="Petersen M."/>
            <person name="Wilbrandt J."/>
            <person name="Misof B."/>
            <person name="Liedtke D."/>
            <person name="Thamm M."/>
            <person name="Scheiner R."/>
            <person name="Schmitt T."/>
            <person name="Niehuis O."/>
        </authorList>
    </citation>
    <scope>NUCLEOTIDE SEQUENCE</scope>
    <source>
        <strain evidence="9">GBR_01_08_01A</strain>
    </source>
</reference>
<dbReference type="InterPro" id="IPR000172">
    <property type="entry name" value="GMC_OxRdtase_N"/>
</dbReference>
<evidence type="ECO:0000256" key="4">
    <source>
        <dbReference type="ARBA" id="ARBA00022827"/>
    </source>
</evidence>
<keyword evidence="10" id="KW-1185">Reference proteome</keyword>
<dbReference type="SUPFAM" id="SSF54373">
    <property type="entry name" value="FAD-linked reductases, C-terminal domain"/>
    <property type="match status" value="1"/>
</dbReference>
<dbReference type="EMBL" id="JAIFRP010000007">
    <property type="protein sequence ID" value="KAK2587494.1"/>
    <property type="molecule type" value="Genomic_DNA"/>
</dbReference>
<keyword evidence="4 5" id="KW-0274">FAD</keyword>
<evidence type="ECO:0000256" key="5">
    <source>
        <dbReference type="PIRSR" id="PIRSR000137-2"/>
    </source>
</evidence>
<protein>
    <recommendedName>
        <fullName evidence="8">Glucose-methanol-choline oxidoreductase N-terminal domain-containing protein</fullName>
    </recommendedName>
</protein>
<dbReference type="Proteomes" id="UP001258017">
    <property type="component" value="Unassembled WGS sequence"/>
</dbReference>
<dbReference type="Pfam" id="PF00732">
    <property type="entry name" value="GMC_oxred_N"/>
    <property type="match status" value="1"/>
</dbReference>
<evidence type="ECO:0000256" key="2">
    <source>
        <dbReference type="ARBA" id="ARBA00010790"/>
    </source>
</evidence>
<dbReference type="InterPro" id="IPR007867">
    <property type="entry name" value="GMC_OxRtase_C"/>
</dbReference>
<sequence length="598" mass="66949">MLILRFLIFLTSGTLVFLFTCYVNLAYLLDTYVQWFSFNIHETNYDYIVVGAGTSGAIIAAKLAEDGQSVLLVEAGGKAAPFLDIPLLAPLLQDSIYDWQYVTVPQSNACKALKNNQSKWPRGKILGGTSRLNYMTYVRGHPLDYDKWFPDFNDYIVEKNDSIKIEKSRWHTDLVNAILMSVLETNEKVGNINEDLDTGFMKVQLFADDGRRWSTDNILFEKHLHTLHIVTHAQVDKVLIKSNKATGIQFTKFGAISKITANNGVIISAGVIGSPKLLMLSGIGPRKHLENMNIEVIKDLPVGKNLMDHILTGIDLVRLKTNLPLGMINALNPMAAFNYFLFGKGPWTSPGIEVLGTFHSTLETNKSSRPDLQLMILPLGISTDHGLVLKDAMGISDKVYDKYFAPLENDNVATIAPVLLHPKSLGEILLRSNDPSDDPLIDPNYLSNKHDVNTLIDGIQYLKKLINTTAMKELGASLYKKSFPGCEANEFDSLEYWECYIRHVSLTAYHPAGTCRMGDVVDTSFRVYNIINLYVVDASVLPSLPSGNINAPLIMMAKKAVHVLKQRRNKQLHNFQQCNSKSQLCYTFNICNQFCYPQ</sequence>